<dbReference type="PANTHER" id="PTHR12911:SF8">
    <property type="entry name" value="KLAROID PROTEIN-RELATED"/>
    <property type="match status" value="1"/>
</dbReference>
<feature type="domain" description="SUN" evidence="6">
    <location>
        <begin position="1024"/>
        <end position="1241"/>
    </location>
</feature>
<proteinExistence type="predicted"/>
<dbReference type="AlphaFoldDB" id="A0A194SAU6"/>
<feature type="region of interest" description="Disordered" evidence="5">
    <location>
        <begin position="466"/>
        <end position="562"/>
    </location>
</feature>
<feature type="region of interest" description="Disordered" evidence="5">
    <location>
        <begin position="1"/>
        <end position="102"/>
    </location>
</feature>
<dbReference type="RefSeq" id="XP_018272570.1">
    <property type="nucleotide sequence ID" value="XM_018416378.1"/>
</dbReference>
<protein>
    <recommendedName>
        <fullName evidence="6">SUN domain-containing protein</fullName>
    </recommendedName>
</protein>
<name>A0A194SAU6_RHOGW</name>
<dbReference type="InterPro" id="IPR012919">
    <property type="entry name" value="SUN_dom"/>
</dbReference>
<evidence type="ECO:0000256" key="1">
    <source>
        <dbReference type="ARBA" id="ARBA00004370"/>
    </source>
</evidence>
<feature type="compositionally biased region" description="Basic and acidic residues" evidence="5">
    <location>
        <begin position="324"/>
        <end position="352"/>
    </location>
</feature>
<dbReference type="EMBL" id="KQ474076">
    <property type="protein sequence ID" value="KPV76521.1"/>
    <property type="molecule type" value="Genomic_DNA"/>
</dbReference>
<dbReference type="STRING" id="578459.A0A194SAU6"/>
<dbReference type="GO" id="GO:0043495">
    <property type="term" value="F:protein-membrane adaptor activity"/>
    <property type="evidence" value="ECO:0007669"/>
    <property type="project" value="TreeGrafter"/>
</dbReference>
<feature type="compositionally biased region" description="Acidic residues" evidence="5">
    <location>
        <begin position="305"/>
        <end position="323"/>
    </location>
</feature>
<dbReference type="OrthoDB" id="342281at2759"/>
<keyword evidence="8" id="KW-1185">Reference proteome</keyword>
<keyword evidence="3" id="KW-1133">Transmembrane helix</keyword>
<dbReference type="Pfam" id="PF07738">
    <property type="entry name" value="Sad1_UNC"/>
    <property type="match status" value="2"/>
</dbReference>
<feature type="compositionally biased region" description="Basic and acidic residues" evidence="5">
    <location>
        <begin position="127"/>
        <end position="142"/>
    </location>
</feature>
<evidence type="ECO:0000313" key="7">
    <source>
        <dbReference type="EMBL" id="KPV76521.1"/>
    </source>
</evidence>
<comment type="subcellular location">
    <subcellularLocation>
        <location evidence="1">Membrane</location>
    </subcellularLocation>
</comment>
<dbReference type="Gene3D" id="2.60.120.260">
    <property type="entry name" value="Galactose-binding domain-like"/>
    <property type="match status" value="1"/>
</dbReference>
<dbReference type="InterPro" id="IPR045119">
    <property type="entry name" value="SUN1-5"/>
</dbReference>
<accession>A0A194SAU6</accession>
<evidence type="ECO:0000313" key="8">
    <source>
        <dbReference type="Proteomes" id="UP000053890"/>
    </source>
</evidence>
<gene>
    <name evidence="7" type="ORF">RHOBADRAFT_52519</name>
</gene>
<dbReference type="GO" id="GO:0034993">
    <property type="term" value="C:meiotic nuclear membrane microtubule tethering complex"/>
    <property type="evidence" value="ECO:0007669"/>
    <property type="project" value="TreeGrafter"/>
</dbReference>
<reference evidence="7 8" key="1">
    <citation type="journal article" date="2015" name="Front. Microbiol.">
        <title>Genome sequence of the plant growth promoting endophytic yeast Rhodotorula graminis WP1.</title>
        <authorList>
            <person name="Firrincieli A."/>
            <person name="Otillar R."/>
            <person name="Salamov A."/>
            <person name="Schmutz J."/>
            <person name="Khan Z."/>
            <person name="Redman R.S."/>
            <person name="Fleck N.D."/>
            <person name="Lindquist E."/>
            <person name="Grigoriev I.V."/>
            <person name="Doty S.L."/>
        </authorList>
    </citation>
    <scope>NUCLEOTIDE SEQUENCE [LARGE SCALE GENOMIC DNA]</scope>
    <source>
        <strain evidence="7 8">WP1</strain>
    </source>
</reference>
<dbReference type="Proteomes" id="UP000053890">
    <property type="component" value="Unassembled WGS sequence"/>
</dbReference>
<feature type="compositionally biased region" description="Basic residues" evidence="5">
    <location>
        <begin position="290"/>
        <end position="299"/>
    </location>
</feature>
<feature type="compositionally biased region" description="Low complexity" evidence="5">
    <location>
        <begin position="470"/>
        <end position="488"/>
    </location>
</feature>
<feature type="compositionally biased region" description="Polar residues" evidence="5">
    <location>
        <begin position="389"/>
        <end position="406"/>
    </location>
</feature>
<organism evidence="7 8">
    <name type="scientific">Rhodotorula graminis (strain WP1)</name>
    <dbReference type="NCBI Taxonomy" id="578459"/>
    <lineage>
        <taxon>Eukaryota</taxon>
        <taxon>Fungi</taxon>
        <taxon>Dikarya</taxon>
        <taxon>Basidiomycota</taxon>
        <taxon>Pucciniomycotina</taxon>
        <taxon>Microbotryomycetes</taxon>
        <taxon>Sporidiobolales</taxon>
        <taxon>Sporidiobolaceae</taxon>
        <taxon>Rhodotorula</taxon>
    </lineage>
</organism>
<dbReference type="OMA" id="SWTHAPR"/>
<evidence type="ECO:0000256" key="2">
    <source>
        <dbReference type="ARBA" id="ARBA00022692"/>
    </source>
</evidence>
<evidence type="ECO:0000256" key="4">
    <source>
        <dbReference type="ARBA" id="ARBA00023136"/>
    </source>
</evidence>
<feature type="region of interest" description="Disordered" evidence="5">
    <location>
        <begin position="116"/>
        <end position="443"/>
    </location>
</feature>
<feature type="compositionally biased region" description="Basic residues" evidence="5">
    <location>
        <begin position="255"/>
        <end position="264"/>
    </location>
</feature>
<keyword evidence="2" id="KW-0812">Transmembrane</keyword>
<sequence length="1250" mass="132505">MTTSRARRTPSVEIEVRRTTTTASANSPAGASTSTPRHRRGRSTTAPLAVVDEGDAEPAPPPAATAGERYARSLASRKKDAVGHAYPPPPPVAPAPVYSSGFQNTSVNIANAFKAATSGQGGVRVGGRREDFAAPAGRRDDKNEGEDEGDSEEEENIIKVAAKQAAAPTSAGKKRKKNVVKDPSYKSQAGQSSSSEESELDAQRGVQKRPKVASDDEGTAASTSRSYRRRSSKPVDPPYRPDPASAASSDEYTPRGRHKSKGKGRTSLGPGAATHALARGVQEAEIWYGKKPKGRRGGRRSGEGGESEEDDDEEEDESEQDEHGDERDLGGMDPHEHDPAGDRDVSHDRDGDGSATPPAVSYYLRVGSPSPTHSSEASRRQQPGPPSNLGRSPSPFHSNVGASTSGAVDPAFAAFDRSLDADSSGPGDHPGDGHSLSASFDDSVLRGSSYDFCEEERIVQALEAQKQRQLEAQQARARQLQQQQQRQGGPPPTPGGMATPRPSTGAYPLTPQAAGASPVSAMRKRRLPGPPSMLGAGTTFGAQDEGEEEDGAAGGTASEGKWGRRCGDALRPLVRVVERARRKAQDPLLDWAKIRRALGALLLASALIVAVWRYDLLDKLAPTSTSSPPPPPFIAPDVPPDSLEGLIARLSELESVMGRLSSSSESDRQRSSHDRSAISRLASQLDTLETSVSVEQSRITTALEGVERDSVQHAAEASRAVLGVKDELEGLQGRLKALAVAQQADAREIVRLEGTVSTVSDDVDSVKRHVTQVAKDVEAATRSERITQLALDAIAQKLPGKIAVMMDKSGRLEIDPAFWRVLKDAFVDKKAVERTVDAKLAAIDGTKRGGLFGGSSSKEAKPPAPVVAAPPAPVVAAPPSWADFLSANEGALRAFVANDLTSRVGSSDAFLSKQQFLDLLRREIKTLKRDFENKAHDNFEQMGRELLNKVAKQDDMRRKEQQRAQPVVGAGTSSSSSSSGAPVTIKSSDGQNVTAVISSLVDSAILRYSKDVLARPDYALFTSGGRVIRSLTSPSYDPHPSSAARSALAWLTGTKAPRGRPPVTALHSDNSPGSCWPFAGQQGQLGIQLSRRVVPTDVTLEHISTDVALDGDVSSAPKDFEVWGIVEGTDNVAKVGQYRAEQLAAKRAARDAALEAGSPLDPLAAELDLNPASLPPSANHVLLAVGAYDPALPSPVQTFPVTPAARHLAIPVQVVVVKVLSNHGEEAYTCLYRVRVSGTTEAQLDGVDST</sequence>
<feature type="compositionally biased region" description="Polar residues" evidence="5">
    <location>
        <begin position="19"/>
        <end position="35"/>
    </location>
</feature>
<feature type="compositionally biased region" description="Acidic residues" evidence="5">
    <location>
        <begin position="143"/>
        <end position="155"/>
    </location>
</feature>
<feature type="region of interest" description="Disordered" evidence="5">
    <location>
        <begin position="952"/>
        <end position="987"/>
    </location>
</feature>
<evidence type="ECO:0000256" key="5">
    <source>
        <dbReference type="SAM" id="MobiDB-lite"/>
    </source>
</evidence>
<keyword evidence="4" id="KW-0472">Membrane</keyword>
<dbReference type="PANTHER" id="PTHR12911">
    <property type="entry name" value="SAD1/UNC-84-LIKE PROTEIN-RELATED"/>
    <property type="match status" value="1"/>
</dbReference>
<feature type="compositionally biased region" description="Basic and acidic residues" evidence="5">
    <location>
        <begin position="952"/>
        <end position="962"/>
    </location>
</feature>
<evidence type="ECO:0000256" key="3">
    <source>
        <dbReference type="ARBA" id="ARBA00022989"/>
    </source>
</evidence>
<evidence type="ECO:0000259" key="6">
    <source>
        <dbReference type="PROSITE" id="PS51469"/>
    </source>
</evidence>
<dbReference type="GeneID" id="28976826"/>
<dbReference type="PROSITE" id="PS51469">
    <property type="entry name" value="SUN"/>
    <property type="match status" value="1"/>
</dbReference>